<organism evidence="2 3">
    <name type="scientific">Callipepla squamata</name>
    <name type="common">Scaled quail</name>
    <dbReference type="NCBI Taxonomy" id="9009"/>
    <lineage>
        <taxon>Eukaryota</taxon>
        <taxon>Metazoa</taxon>
        <taxon>Chordata</taxon>
        <taxon>Craniata</taxon>
        <taxon>Vertebrata</taxon>
        <taxon>Euteleostomi</taxon>
        <taxon>Archelosauria</taxon>
        <taxon>Archosauria</taxon>
        <taxon>Dinosauria</taxon>
        <taxon>Saurischia</taxon>
        <taxon>Theropoda</taxon>
        <taxon>Coelurosauria</taxon>
        <taxon>Aves</taxon>
        <taxon>Neognathae</taxon>
        <taxon>Galloanserae</taxon>
        <taxon>Galliformes</taxon>
        <taxon>Odontophoridae</taxon>
        <taxon>Callipepla</taxon>
    </lineage>
</organism>
<dbReference type="Proteomes" id="UP000198323">
    <property type="component" value="Unassembled WGS sequence"/>
</dbReference>
<evidence type="ECO:0000313" key="3">
    <source>
        <dbReference type="Proteomes" id="UP000198323"/>
    </source>
</evidence>
<name>A0A226MZD6_CALSU</name>
<keyword evidence="3" id="KW-1185">Reference proteome</keyword>
<comment type="caution">
    <text evidence="2">The sequence shown here is derived from an EMBL/GenBank/DDBJ whole genome shotgun (WGS) entry which is preliminary data.</text>
</comment>
<reference evidence="2 3" key="1">
    <citation type="submission" date="2016-07" db="EMBL/GenBank/DDBJ databases">
        <title>Disparate Historic Effective Population Sizes Predicted by Modern Levels of Genome Diversity for the Scaled Quail (Callipepla squamata) and the Northern Bobwhite (Colinus virginianus): Inferences from First and Second Generation Draft Genome Assemblies for Sympatric New World Quail.</title>
        <authorList>
            <person name="Oldeschulte D.L."/>
            <person name="Halley Y.A."/>
            <person name="Bhattarai E.K."/>
            <person name="Brashear W.A."/>
            <person name="Hill J."/>
            <person name="Metz R.P."/>
            <person name="Johnson C.D."/>
            <person name="Rollins D."/>
            <person name="Peterson M.J."/>
            <person name="Bickhart D.M."/>
            <person name="Decker J.E."/>
            <person name="Seabury C.M."/>
        </authorList>
    </citation>
    <scope>NUCLEOTIDE SEQUENCE [LARGE SCALE GENOMIC DNA]</scope>
    <source>
        <strain evidence="2 3">Texas</strain>
        <tissue evidence="2">Leg muscle</tissue>
    </source>
</reference>
<feature type="region of interest" description="Disordered" evidence="1">
    <location>
        <begin position="1"/>
        <end position="23"/>
    </location>
</feature>
<dbReference type="PROSITE" id="PS51257">
    <property type="entry name" value="PROKAR_LIPOPROTEIN"/>
    <property type="match status" value="1"/>
</dbReference>
<feature type="region of interest" description="Disordered" evidence="1">
    <location>
        <begin position="35"/>
        <end position="68"/>
    </location>
</feature>
<protein>
    <submittedName>
        <fullName evidence="2">Uncharacterized protein</fullName>
    </submittedName>
</protein>
<evidence type="ECO:0000313" key="2">
    <source>
        <dbReference type="EMBL" id="OXB60631.1"/>
    </source>
</evidence>
<evidence type="ECO:0000256" key="1">
    <source>
        <dbReference type="SAM" id="MobiDB-lite"/>
    </source>
</evidence>
<proteinExistence type="predicted"/>
<gene>
    <name evidence="2" type="ORF">ASZ78_001164</name>
</gene>
<feature type="compositionally biased region" description="Basic and acidic residues" evidence="1">
    <location>
        <begin position="58"/>
        <end position="68"/>
    </location>
</feature>
<sequence>MGKRRSRPGSRWGPAAPGNTSALSCSLRLVVRRGARVHQEDRPEDMRFRNTGSGMPRHRLESENGRST</sequence>
<accession>A0A226MZD6</accession>
<feature type="compositionally biased region" description="Basic and acidic residues" evidence="1">
    <location>
        <begin position="37"/>
        <end position="48"/>
    </location>
</feature>
<dbReference type="AlphaFoldDB" id="A0A226MZD6"/>
<dbReference type="EMBL" id="MCFN01000316">
    <property type="protein sequence ID" value="OXB60631.1"/>
    <property type="molecule type" value="Genomic_DNA"/>
</dbReference>